<organism evidence="2 3">
    <name type="scientific">Salirhabdus euzebyi</name>
    <dbReference type="NCBI Taxonomy" id="394506"/>
    <lineage>
        <taxon>Bacteria</taxon>
        <taxon>Bacillati</taxon>
        <taxon>Bacillota</taxon>
        <taxon>Bacilli</taxon>
        <taxon>Bacillales</taxon>
        <taxon>Bacillaceae</taxon>
        <taxon>Salirhabdus</taxon>
    </lineage>
</organism>
<proteinExistence type="predicted"/>
<reference evidence="2 3" key="1">
    <citation type="submission" date="2020-08" db="EMBL/GenBank/DDBJ databases">
        <title>Genomic Encyclopedia of Type Strains, Phase IV (KMG-IV): sequencing the most valuable type-strain genomes for metagenomic binning, comparative biology and taxonomic classification.</title>
        <authorList>
            <person name="Goeker M."/>
        </authorList>
    </citation>
    <scope>NUCLEOTIDE SEQUENCE [LARGE SCALE GENOMIC DNA]</scope>
    <source>
        <strain evidence="2 3">DSM 19612</strain>
    </source>
</reference>
<dbReference type="NCBIfam" id="TIGR02327">
    <property type="entry name" value="int_mem_ywzB"/>
    <property type="match status" value="1"/>
</dbReference>
<sequence>MLQSLGVDALTGMISHVFFIIITWRVLQGVRIEPIIKKGQLFEARVLFVFVTIMIGTSVSRFFLEFLNWSQDLIYLF</sequence>
<dbReference type="Pfam" id="PF06612">
    <property type="entry name" value="DUF1146"/>
    <property type="match status" value="1"/>
</dbReference>
<comment type="caution">
    <text evidence="2">The sequence shown here is derived from an EMBL/GenBank/DDBJ whole genome shotgun (WGS) entry which is preliminary data.</text>
</comment>
<keyword evidence="3" id="KW-1185">Reference proteome</keyword>
<dbReference type="Proteomes" id="UP000581688">
    <property type="component" value="Unassembled WGS sequence"/>
</dbReference>
<feature type="transmembrane region" description="Helical" evidence="1">
    <location>
        <begin position="46"/>
        <end position="64"/>
    </location>
</feature>
<keyword evidence="1" id="KW-0472">Membrane</keyword>
<evidence type="ECO:0000256" key="1">
    <source>
        <dbReference type="SAM" id="Phobius"/>
    </source>
</evidence>
<dbReference type="InterPro" id="IPR009526">
    <property type="entry name" value="DUF1146"/>
</dbReference>
<accession>A0A841Q6D8</accession>
<evidence type="ECO:0000313" key="2">
    <source>
        <dbReference type="EMBL" id="MBB6453976.1"/>
    </source>
</evidence>
<dbReference type="AlphaFoldDB" id="A0A841Q6D8"/>
<keyword evidence="1" id="KW-0812">Transmembrane</keyword>
<name>A0A841Q6D8_9BACI</name>
<protein>
    <submittedName>
        <fullName evidence="2">Putative integral membrane protein (TIGR02327 family)</fullName>
    </submittedName>
</protein>
<dbReference type="EMBL" id="JACHGH010000006">
    <property type="protein sequence ID" value="MBB6453976.1"/>
    <property type="molecule type" value="Genomic_DNA"/>
</dbReference>
<feature type="transmembrane region" description="Helical" evidence="1">
    <location>
        <begin position="6"/>
        <end position="26"/>
    </location>
</feature>
<gene>
    <name evidence="2" type="ORF">HNQ94_002427</name>
</gene>
<evidence type="ECO:0000313" key="3">
    <source>
        <dbReference type="Proteomes" id="UP000581688"/>
    </source>
</evidence>
<dbReference type="RefSeq" id="WP_174496491.1">
    <property type="nucleotide sequence ID" value="NZ_CADDWK010000008.1"/>
</dbReference>
<keyword evidence="1" id="KW-1133">Transmembrane helix</keyword>